<evidence type="ECO:0000256" key="3">
    <source>
        <dbReference type="ARBA" id="ARBA00022989"/>
    </source>
</evidence>
<organism evidence="7 8">
    <name type="scientific">Algimonas porphyrae</name>
    <dbReference type="NCBI Taxonomy" id="1128113"/>
    <lineage>
        <taxon>Bacteria</taxon>
        <taxon>Pseudomonadati</taxon>
        <taxon>Pseudomonadota</taxon>
        <taxon>Alphaproteobacteria</taxon>
        <taxon>Maricaulales</taxon>
        <taxon>Robiginitomaculaceae</taxon>
        <taxon>Algimonas</taxon>
    </lineage>
</organism>
<sequence length="233" mass="25723">MIWKRPQAAYGRTPEPTTPYQKAAQVWDERIGNARVQAKNWRIATLMSIGLSAVLASGLLYQATQSLITPYVVEIDTTGEVRGVAPTVKNYVPSDAQIAFQLAEFIRKVRGISTDPIVVRQNWLDAYDFTTSRAALTLSDYATANDPFAEVGVRSVTVDVTSVVRSSDSTFEVRWKETEFRSGAKIGASSHTAQLTVVTETPRDEATLQRNPLGLYVHSINWSQDRLTTGDAP</sequence>
<dbReference type="NCBIfam" id="NF010446">
    <property type="entry name" value="PRK13872.1"/>
    <property type="match status" value="1"/>
</dbReference>
<dbReference type="EMBL" id="BSNJ01000001">
    <property type="protein sequence ID" value="GLQ19480.1"/>
    <property type="molecule type" value="Genomic_DNA"/>
</dbReference>
<gene>
    <name evidence="7" type="primary">trbF</name>
    <name evidence="7" type="ORF">GCM10007854_04350</name>
</gene>
<reference evidence="7" key="1">
    <citation type="journal article" date="2014" name="Int. J. Syst. Evol. Microbiol.">
        <title>Complete genome of a new Firmicutes species belonging to the dominant human colonic microbiota ('Ruminococcus bicirculans') reveals two chromosomes and a selective capacity to utilize plant glucans.</title>
        <authorList>
            <consortium name="NISC Comparative Sequencing Program"/>
            <person name="Wegmann U."/>
            <person name="Louis P."/>
            <person name="Goesmann A."/>
            <person name="Henrissat B."/>
            <person name="Duncan S.H."/>
            <person name="Flint H.J."/>
        </authorList>
    </citation>
    <scope>NUCLEOTIDE SEQUENCE</scope>
    <source>
        <strain evidence="7">NBRC 108216</strain>
    </source>
</reference>
<dbReference type="CDD" id="cd16425">
    <property type="entry name" value="TrbF"/>
    <property type="match status" value="1"/>
</dbReference>
<evidence type="ECO:0000256" key="2">
    <source>
        <dbReference type="ARBA" id="ARBA00022692"/>
    </source>
</evidence>
<dbReference type="RefSeq" id="WP_284369229.1">
    <property type="nucleotide sequence ID" value="NZ_BSNJ01000001.1"/>
</dbReference>
<comment type="caution">
    <text evidence="7">The sequence shown here is derived from an EMBL/GenBank/DDBJ whole genome shotgun (WGS) entry which is preliminary data.</text>
</comment>
<keyword evidence="2 5" id="KW-0812">Transmembrane</keyword>
<name>A0ABQ5UXM4_9PROT</name>
<dbReference type="InterPro" id="IPR007430">
    <property type="entry name" value="VirB8"/>
</dbReference>
<comment type="subcellular location">
    <subcellularLocation>
        <location evidence="1">Membrane</location>
        <topology evidence="1">Single-pass membrane protein</topology>
    </subcellularLocation>
</comment>
<evidence type="ECO:0000256" key="1">
    <source>
        <dbReference type="ARBA" id="ARBA00004167"/>
    </source>
</evidence>
<keyword evidence="8" id="KW-1185">Reference proteome</keyword>
<evidence type="ECO:0000256" key="4">
    <source>
        <dbReference type="ARBA" id="ARBA00023136"/>
    </source>
</evidence>
<dbReference type="Proteomes" id="UP001161390">
    <property type="component" value="Unassembled WGS sequence"/>
</dbReference>
<dbReference type="Gene3D" id="3.10.450.230">
    <property type="entry name" value="VirB8 protein"/>
    <property type="match status" value="1"/>
</dbReference>
<evidence type="ECO:0000313" key="8">
    <source>
        <dbReference type="Proteomes" id="UP001161390"/>
    </source>
</evidence>
<reference evidence="7" key="2">
    <citation type="submission" date="2023-01" db="EMBL/GenBank/DDBJ databases">
        <title>Draft genome sequence of Algimonas porphyrae strain NBRC 108216.</title>
        <authorList>
            <person name="Sun Q."/>
            <person name="Mori K."/>
        </authorList>
    </citation>
    <scope>NUCLEOTIDE SEQUENCE</scope>
    <source>
        <strain evidence="7">NBRC 108216</strain>
    </source>
</reference>
<proteinExistence type="predicted"/>
<dbReference type="SUPFAM" id="SSF54427">
    <property type="entry name" value="NTF2-like"/>
    <property type="match status" value="1"/>
</dbReference>
<dbReference type="InterPro" id="IPR032710">
    <property type="entry name" value="NTF2-like_dom_sf"/>
</dbReference>
<evidence type="ECO:0000256" key="5">
    <source>
        <dbReference type="SAM" id="Phobius"/>
    </source>
</evidence>
<feature type="transmembrane region" description="Helical" evidence="5">
    <location>
        <begin position="43"/>
        <end position="61"/>
    </location>
</feature>
<protein>
    <submittedName>
        <fullName evidence="7">Conjugal transfer protein TrbF</fullName>
    </submittedName>
</protein>
<accession>A0ABQ5UXM4</accession>
<feature type="domain" description="Bacterial virulence protein VirB8" evidence="6">
    <location>
        <begin position="22"/>
        <end position="225"/>
    </location>
</feature>
<keyword evidence="3 5" id="KW-1133">Transmembrane helix</keyword>
<evidence type="ECO:0000313" key="7">
    <source>
        <dbReference type="EMBL" id="GLQ19480.1"/>
    </source>
</evidence>
<dbReference type="Pfam" id="PF04335">
    <property type="entry name" value="VirB8"/>
    <property type="match status" value="1"/>
</dbReference>
<keyword evidence="4 5" id="KW-0472">Membrane</keyword>
<dbReference type="InterPro" id="IPR035658">
    <property type="entry name" value="TrbF"/>
</dbReference>
<evidence type="ECO:0000259" key="6">
    <source>
        <dbReference type="Pfam" id="PF04335"/>
    </source>
</evidence>